<dbReference type="AlphaFoldDB" id="A0A9P8HTP7"/>
<dbReference type="EMBL" id="JAGHQL010000341">
    <property type="protein sequence ID" value="KAH0533839.1"/>
    <property type="molecule type" value="Genomic_DNA"/>
</dbReference>
<name>A0A9P8HTP7_9PEZI</name>
<dbReference type="PANTHER" id="PTHR35186:SF4">
    <property type="entry name" value="PRION-INHIBITION AND PROPAGATION HELO DOMAIN-CONTAINING PROTEIN"/>
    <property type="match status" value="1"/>
</dbReference>
<accession>A0A9P8HTP7</accession>
<dbReference type="Pfam" id="PF24476">
    <property type="entry name" value="DUF7580"/>
    <property type="match status" value="1"/>
</dbReference>
<organism evidence="2 3">
    <name type="scientific">Glutinoglossum americanum</name>
    <dbReference type="NCBI Taxonomy" id="1670608"/>
    <lineage>
        <taxon>Eukaryota</taxon>
        <taxon>Fungi</taxon>
        <taxon>Dikarya</taxon>
        <taxon>Ascomycota</taxon>
        <taxon>Pezizomycotina</taxon>
        <taxon>Geoglossomycetes</taxon>
        <taxon>Geoglossales</taxon>
        <taxon>Geoglossaceae</taxon>
        <taxon>Glutinoglossum</taxon>
    </lineage>
</organism>
<evidence type="ECO:0000313" key="2">
    <source>
        <dbReference type="EMBL" id="KAH0533839.1"/>
    </source>
</evidence>
<sequence>MPFQRPRSISTTLISAFEHYNDTRGVIRKFLNKKQYIKRVIEALDEQQVLIENELDHVLKLAGFGDEADSISLTSYQTLLLRQDVADGLQTVLGRSYDAYIRAINRCGMSVLEIARRLKGLMDAEDFTIESLAEHAKKSQQSNGKFEFRSRLRVSLDVDGLESKLKELDESTNMMSRLRISGQAVEGHEPVSSKAHKRMMHVLEKIRKDAGLMYSALCQSWSTGCHGGHSTNLYLQASAVHLEKKSTLHFQVCFRAMEAGSGAEMLLLEKLVVVQRLEISPQLPPKGSKVNFANITRPQMLPDPQSLSEVKDLCSHLTQAQSQDKSLLLYLSETPSLLCTIEDCSYTGPFNTAAMSHPLITLDGVLDHFSRTSRIDRAQFWNISQRMYLAATLASSMLQLCNTPWLAHSWSRYNVFFHTYTRTNPKTGTIFTGFEAKHPFLVQRFHGKAMSAKQTNQNANECILELGVLLLEIFDGRSTESWAQEMHLAFEKTAESRCHVAGQWLEYRAPDMLPKYRGAVASCVDIASSKLQPVRTWLDPELQKTLLETVVQPLVTACM</sequence>
<reference evidence="2" key="1">
    <citation type="submission" date="2021-03" db="EMBL/GenBank/DDBJ databases">
        <title>Comparative genomics and phylogenomic investigation of the class Geoglossomycetes provide insights into ecological specialization and systematics.</title>
        <authorList>
            <person name="Melie T."/>
            <person name="Pirro S."/>
            <person name="Miller A.N."/>
            <person name="Quandt A."/>
        </authorList>
    </citation>
    <scope>NUCLEOTIDE SEQUENCE</scope>
    <source>
        <strain evidence="2">GBOQ0MN5Z8</strain>
    </source>
</reference>
<dbReference type="OrthoDB" id="3565018at2759"/>
<comment type="caution">
    <text evidence="2">The sequence shown here is derived from an EMBL/GenBank/DDBJ whole genome shotgun (WGS) entry which is preliminary data.</text>
</comment>
<keyword evidence="3" id="KW-1185">Reference proteome</keyword>
<evidence type="ECO:0000259" key="1">
    <source>
        <dbReference type="Pfam" id="PF24476"/>
    </source>
</evidence>
<proteinExistence type="predicted"/>
<dbReference type="InterPro" id="IPR056002">
    <property type="entry name" value="DUF7580"/>
</dbReference>
<gene>
    <name evidence="2" type="ORF">FGG08_007534</name>
</gene>
<evidence type="ECO:0000313" key="3">
    <source>
        <dbReference type="Proteomes" id="UP000698800"/>
    </source>
</evidence>
<dbReference type="Proteomes" id="UP000698800">
    <property type="component" value="Unassembled WGS sequence"/>
</dbReference>
<dbReference type="PANTHER" id="PTHR35186">
    <property type="entry name" value="ANK_REP_REGION DOMAIN-CONTAINING PROTEIN"/>
    <property type="match status" value="1"/>
</dbReference>
<feature type="domain" description="DUF7580" evidence="1">
    <location>
        <begin position="204"/>
        <end position="556"/>
    </location>
</feature>
<protein>
    <recommendedName>
        <fullName evidence="1">DUF7580 domain-containing protein</fullName>
    </recommendedName>
</protein>